<dbReference type="EMBL" id="BMAW01017637">
    <property type="protein sequence ID" value="GFT54935.1"/>
    <property type="molecule type" value="Genomic_DNA"/>
</dbReference>
<evidence type="ECO:0000313" key="2">
    <source>
        <dbReference type="EMBL" id="GFT54935.1"/>
    </source>
</evidence>
<evidence type="ECO:0000256" key="1">
    <source>
        <dbReference type="SAM" id="MobiDB-lite"/>
    </source>
</evidence>
<sequence length="95" mass="10528">MVLVETARKLRKSPEKVFSGPSARRKGDGESRLRRSYFGPSLPTARDVADPVVYESQHSQLQITVSAPIYENMCGVLSTLPKADQWDIYGISETG</sequence>
<protein>
    <submittedName>
        <fullName evidence="2">Uncharacterized protein</fullName>
    </submittedName>
</protein>
<proteinExistence type="predicted"/>
<dbReference type="Proteomes" id="UP000887013">
    <property type="component" value="Unassembled WGS sequence"/>
</dbReference>
<dbReference type="OrthoDB" id="10534276at2759"/>
<gene>
    <name evidence="2" type="ORF">NPIL_586021</name>
</gene>
<organism evidence="2 3">
    <name type="scientific">Nephila pilipes</name>
    <name type="common">Giant wood spider</name>
    <name type="synonym">Nephila maculata</name>
    <dbReference type="NCBI Taxonomy" id="299642"/>
    <lineage>
        <taxon>Eukaryota</taxon>
        <taxon>Metazoa</taxon>
        <taxon>Ecdysozoa</taxon>
        <taxon>Arthropoda</taxon>
        <taxon>Chelicerata</taxon>
        <taxon>Arachnida</taxon>
        <taxon>Araneae</taxon>
        <taxon>Araneomorphae</taxon>
        <taxon>Entelegynae</taxon>
        <taxon>Araneoidea</taxon>
        <taxon>Nephilidae</taxon>
        <taxon>Nephila</taxon>
    </lineage>
</organism>
<reference evidence="2" key="1">
    <citation type="submission" date="2020-08" db="EMBL/GenBank/DDBJ databases">
        <title>Multicomponent nature underlies the extraordinary mechanical properties of spider dragline silk.</title>
        <authorList>
            <person name="Kono N."/>
            <person name="Nakamura H."/>
            <person name="Mori M."/>
            <person name="Yoshida Y."/>
            <person name="Ohtoshi R."/>
            <person name="Malay A.D."/>
            <person name="Moran D.A.P."/>
            <person name="Tomita M."/>
            <person name="Numata K."/>
            <person name="Arakawa K."/>
        </authorList>
    </citation>
    <scope>NUCLEOTIDE SEQUENCE</scope>
</reference>
<comment type="caution">
    <text evidence="2">The sequence shown here is derived from an EMBL/GenBank/DDBJ whole genome shotgun (WGS) entry which is preliminary data.</text>
</comment>
<keyword evidence="3" id="KW-1185">Reference proteome</keyword>
<name>A0A8X6P702_NEPPI</name>
<feature type="region of interest" description="Disordered" evidence="1">
    <location>
        <begin position="13"/>
        <end position="42"/>
    </location>
</feature>
<accession>A0A8X6P702</accession>
<evidence type="ECO:0000313" key="3">
    <source>
        <dbReference type="Proteomes" id="UP000887013"/>
    </source>
</evidence>
<dbReference type="AlphaFoldDB" id="A0A8X6P702"/>